<dbReference type="GO" id="GO:0006281">
    <property type="term" value="P:DNA repair"/>
    <property type="evidence" value="ECO:0007669"/>
    <property type="project" value="InterPro"/>
</dbReference>
<dbReference type="SUPFAM" id="SSF52540">
    <property type="entry name" value="P-loop containing nucleoside triphosphate hydrolases"/>
    <property type="match status" value="1"/>
</dbReference>
<reference evidence="7 8" key="1">
    <citation type="submission" date="2016-10" db="EMBL/GenBank/DDBJ databases">
        <authorList>
            <person name="de Groot N.N."/>
        </authorList>
    </citation>
    <scope>NUCLEOTIDE SEQUENCE [LARGE SCALE GENOMIC DNA]</scope>
    <source>
        <strain evidence="7 8">A52C2</strain>
    </source>
</reference>
<dbReference type="PANTHER" id="PTHR45900">
    <property type="entry name" value="RECA"/>
    <property type="match status" value="1"/>
</dbReference>
<dbReference type="GO" id="GO:0006310">
    <property type="term" value="P:DNA recombination"/>
    <property type="evidence" value="ECO:0007669"/>
    <property type="project" value="UniProtKB-KW"/>
</dbReference>
<dbReference type="RefSeq" id="WP_092498600.1">
    <property type="nucleotide sequence ID" value="NZ_FOFG01000014.1"/>
</dbReference>
<dbReference type="GO" id="GO:0005524">
    <property type="term" value="F:ATP binding"/>
    <property type="evidence" value="ECO:0007669"/>
    <property type="project" value="UniProtKB-KW"/>
</dbReference>
<organism evidence="7 8">
    <name type="scientific">Faunimonas pinastri</name>
    <dbReference type="NCBI Taxonomy" id="1855383"/>
    <lineage>
        <taxon>Bacteria</taxon>
        <taxon>Pseudomonadati</taxon>
        <taxon>Pseudomonadota</taxon>
        <taxon>Alphaproteobacteria</taxon>
        <taxon>Hyphomicrobiales</taxon>
        <taxon>Afifellaceae</taxon>
        <taxon>Faunimonas</taxon>
    </lineage>
</organism>
<dbReference type="OrthoDB" id="9156496at2"/>
<protein>
    <recommendedName>
        <fullName evidence="2">Protein RecA</fullName>
    </recommendedName>
</protein>
<dbReference type="EMBL" id="FOFG01000014">
    <property type="protein sequence ID" value="SER28578.1"/>
    <property type="molecule type" value="Genomic_DNA"/>
</dbReference>
<dbReference type="PRINTS" id="PR00142">
    <property type="entry name" value="RECA"/>
</dbReference>
<keyword evidence="8" id="KW-1185">Reference proteome</keyword>
<evidence type="ECO:0000256" key="4">
    <source>
        <dbReference type="ARBA" id="ARBA00022840"/>
    </source>
</evidence>
<name>A0A1H9MY32_9HYPH</name>
<evidence type="ECO:0000256" key="1">
    <source>
        <dbReference type="ARBA" id="ARBA00009391"/>
    </source>
</evidence>
<evidence type="ECO:0000313" key="7">
    <source>
        <dbReference type="EMBL" id="SER28578.1"/>
    </source>
</evidence>
<dbReference type="InterPro" id="IPR013765">
    <property type="entry name" value="DNA_recomb/repair_RecA"/>
</dbReference>
<feature type="domain" description="RecA family profile 2" evidence="6">
    <location>
        <begin position="212"/>
        <end position="287"/>
    </location>
</feature>
<keyword evidence="4" id="KW-0067">ATP-binding</keyword>
<dbReference type="AlphaFoldDB" id="A0A1H9MY32"/>
<dbReference type="GO" id="GO:0003697">
    <property type="term" value="F:single-stranded DNA binding"/>
    <property type="evidence" value="ECO:0007669"/>
    <property type="project" value="InterPro"/>
</dbReference>
<dbReference type="PANTHER" id="PTHR45900:SF1">
    <property type="entry name" value="MITOCHONDRIAL DNA REPAIR PROTEIN RECA HOMOLOG-RELATED"/>
    <property type="match status" value="1"/>
</dbReference>
<dbReference type="Proteomes" id="UP000199647">
    <property type="component" value="Unassembled WGS sequence"/>
</dbReference>
<dbReference type="InterPro" id="IPR020587">
    <property type="entry name" value="RecA_monomer-monomer_interface"/>
</dbReference>
<dbReference type="Gene3D" id="3.40.50.300">
    <property type="entry name" value="P-loop containing nucleotide triphosphate hydrolases"/>
    <property type="match status" value="1"/>
</dbReference>
<dbReference type="Pfam" id="PF00154">
    <property type="entry name" value="RecA_N"/>
    <property type="match status" value="1"/>
</dbReference>
<evidence type="ECO:0000259" key="6">
    <source>
        <dbReference type="PROSITE" id="PS50163"/>
    </source>
</evidence>
<comment type="similarity">
    <text evidence="1">Belongs to the RecA family.</text>
</comment>
<gene>
    <name evidence="7" type="ORF">SAMN05216548_114103</name>
</gene>
<dbReference type="GO" id="GO:0008094">
    <property type="term" value="F:ATP-dependent activity, acting on DNA"/>
    <property type="evidence" value="ECO:0007669"/>
    <property type="project" value="InterPro"/>
</dbReference>
<evidence type="ECO:0000313" key="8">
    <source>
        <dbReference type="Proteomes" id="UP000199647"/>
    </source>
</evidence>
<dbReference type="InterPro" id="IPR049428">
    <property type="entry name" value="RecA-like_N"/>
</dbReference>
<dbReference type="GO" id="GO:0005829">
    <property type="term" value="C:cytosol"/>
    <property type="evidence" value="ECO:0007669"/>
    <property type="project" value="TreeGrafter"/>
</dbReference>
<dbReference type="PROSITE" id="PS50163">
    <property type="entry name" value="RECA_3"/>
    <property type="match status" value="1"/>
</dbReference>
<accession>A0A1H9MY32</accession>
<keyword evidence="3" id="KW-0547">Nucleotide-binding</keyword>
<dbReference type="InterPro" id="IPR027417">
    <property type="entry name" value="P-loop_NTPase"/>
</dbReference>
<proteinExistence type="inferred from homology"/>
<dbReference type="STRING" id="1855383.SAMN05216548_114103"/>
<keyword evidence="5" id="KW-0233">DNA recombination</keyword>
<evidence type="ECO:0000256" key="3">
    <source>
        <dbReference type="ARBA" id="ARBA00022741"/>
    </source>
</evidence>
<evidence type="ECO:0000256" key="5">
    <source>
        <dbReference type="ARBA" id="ARBA00023172"/>
    </source>
</evidence>
<sequence length="368" mass="40057">MASAADIAKSLAGVIGANDDEATVKHFLDTGFPPLNYALSYDWDGGFPVGRQVEIAGPSTSGKTAIATRAMIAAQKLGGVAGFCDHERSFSSFLAERMGLDVTPGRFIYKKPRTFEESLSTCVKAAELIRGKKLIDPEAPIVWVFDSLASMVPMSALIDVKTKKDKEMTDRNMNDNTALARATSAHLPAFNLYLEELGVLGIFTNQIRMKIGVMYGDPRKTPGGEAPYFYDSQKLMLGSASKIKKGTGENAEIVGVEVSAVVAKNKIVRPFLTASWRFVFDESGFGKFDVERSMVEFLIKEKLLKDVGQGRVDWGGKSIHREALAREIEKNNAMNELKALLPKAYEPEIVGSAELSGETEAEETPEAA</sequence>
<evidence type="ECO:0000256" key="2">
    <source>
        <dbReference type="ARBA" id="ARBA00015553"/>
    </source>
</evidence>